<keyword evidence="7" id="KW-1185">Reference proteome</keyword>
<gene>
    <name evidence="5" type="primary">mntH</name>
    <name evidence="6" type="ORF">OU419_00065</name>
</gene>
<dbReference type="PANTHER" id="PTHR11706">
    <property type="entry name" value="SOLUTE CARRIER PROTEIN FAMILY 11 MEMBER"/>
    <property type="match status" value="1"/>
</dbReference>
<dbReference type="PANTHER" id="PTHR11706:SF101">
    <property type="entry name" value="MANGANESE TRANSPORTER SMF1"/>
    <property type="match status" value="1"/>
</dbReference>
<dbReference type="HAMAP" id="MF_00221">
    <property type="entry name" value="NRAMP"/>
    <property type="match status" value="1"/>
</dbReference>
<dbReference type="EMBL" id="CP113432">
    <property type="protein sequence ID" value="WAI49699.1"/>
    <property type="molecule type" value="Genomic_DNA"/>
</dbReference>
<evidence type="ECO:0000256" key="4">
    <source>
        <dbReference type="ARBA" id="ARBA00023136"/>
    </source>
</evidence>
<comment type="similarity">
    <text evidence="5">Belongs to the NRAMP family.</text>
</comment>
<name>A0ABY6ZXJ9_9PSED</name>
<dbReference type="PRINTS" id="PR00447">
    <property type="entry name" value="NATRESASSCMP"/>
</dbReference>
<dbReference type="NCBIfam" id="NF037982">
    <property type="entry name" value="Nramp_1"/>
    <property type="match status" value="1"/>
</dbReference>
<feature type="transmembrane region" description="Helical" evidence="5">
    <location>
        <begin position="172"/>
        <end position="194"/>
    </location>
</feature>
<sequence>MLGLPTTATAPFCPSEVKGSIQVAAGAPLWRRILQFAGPGLLVSIGYMDPGNWATAIEAGSGFGYQLLFVVLLSSLAGMALQCLAMRLGIVTGQDLAQLSRSRYGVGTARVQWVLAELSIVATDLAEVLGCALAFHLLLGVNLTTGIILTAFDTIIVLGLKGQRFRHLEAIMLGLIVTISGCYLVELILIKPHWPDVAAGFLPSWDVVSQREPLYLAIGILGATVMPHNLYLHSSIVQTRQVSGSNGKAAAIRLTRIDTVVSLSLALMVNAAILILAAAAFHETGHTGVTEIQDAYRLLEPLVGTGLAAILFGVALLASGQSSTFTGTIAGQVIMDGFLQVKIPCWQRRLITRALALVPALIGVLMLGDKAVGKLLVLSQVVLSLQLPFALWPLIRFTSDRGLMGEFANGRSTRMLAWTLFCVISAANLWLLLQLLA</sequence>
<comment type="function">
    <text evidence="5">H(+)-stimulated, divalent metal cation uptake system.</text>
</comment>
<evidence type="ECO:0000313" key="6">
    <source>
        <dbReference type="EMBL" id="WAI49699.1"/>
    </source>
</evidence>
<dbReference type="NCBIfam" id="TIGR01197">
    <property type="entry name" value="nramp"/>
    <property type="match status" value="1"/>
</dbReference>
<feature type="transmembrane region" description="Helical" evidence="5">
    <location>
        <begin position="301"/>
        <end position="318"/>
    </location>
</feature>
<feature type="transmembrane region" description="Helical" evidence="5">
    <location>
        <begin position="214"/>
        <end position="232"/>
    </location>
</feature>
<evidence type="ECO:0000256" key="2">
    <source>
        <dbReference type="ARBA" id="ARBA00022692"/>
    </source>
</evidence>
<accession>A0ABY6ZXJ9</accession>
<dbReference type="InterPro" id="IPR001046">
    <property type="entry name" value="NRAMP_fam"/>
</dbReference>
<dbReference type="Proteomes" id="UP001163624">
    <property type="component" value="Chromosome"/>
</dbReference>
<keyword evidence="5" id="KW-0406">Ion transport</keyword>
<comment type="subcellular location">
    <subcellularLocation>
        <location evidence="5">Cell membrane</location>
        <topology evidence="5">Multi-pass membrane protein</topology>
    </subcellularLocation>
    <subcellularLocation>
        <location evidence="1">Membrane</location>
        <topology evidence="1">Multi-pass membrane protein</topology>
    </subcellularLocation>
</comment>
<keyword evidence="5" id="KW-0813">Transport</keyword>
<feature type="transmembrane region" description="Helical" evidence="5">
    <location>
        <begin position="141"/>
        <end position="160"/>
    </location>
</feature>
<keyword evidence="2 5" id="KW-0812">Transmembrane</keyword>
<evidence type="ECO:0000313" key="7">
    <source>
        <dbReference type="Proteomes" id="UP001163624"/>
    </source>
</evidence>
<dbReference type="RefSeq" id="WP_254469707.1">
    <property type="nucleotide sequence ID" value="NZ_CP113432.1"/>
</dbReference>
<feature type="transmembrane region" description="Helical" evidence="5">
    <location>
        <begin position="416"/>
        <end position="436"/>
    </location>
</feature>
<keyword evidence="5" id="KW-0769">Symport</keyword>
<evidence type="ECO:0000256" key="1">
    <source>
        <dbReference type="ARBA" id="ARBA00004141"/>
    </source>
</evidence>
<evidence type="ECO:0000256" key="3">
    <source>
        <dbReference type="ARBA" id="ARBA00022989"/>
    </source>
</evidence>
<organism evidence="6 7">
    <name type="scientific">Pseudomonas triclosanedens</name>
    <dbReference type="NCBI Taxonomy" id="2961893"/>
    <lineage>
        <taxon>Bacteria</taxon>
        <taxon>Pseudomonadati</taxon>
        <taxon>Pseudomonadota</taxon>
        <taxon>Gammaproteobacteria</taxon>
        <taxon>Pseudomonadales</taxon>
        <taxon>Pseudomonadaceae</taxon>
        <taxon>Pseudomonas</taxon>
    </lineage>
</organism>
<dbReference type="Pfam" id="PF01566">
    <property type="entry name" value="Nramp"/>
    <property type="match status" value="1"/>
</dbReference>
<proteinExistence type="inferred from homology"/>
<dbReference type="NCBIfam" id="NF001923">
    <property type="entry name" value="PRK00701.1"/>
    <property type="match status" value="1"/>
</dbReference>
<feature type="transmembrane region" description="Helical" evidence="5">
    <location>
        <begin position="350"/>
        <end position="368"/>
    </location>
</feature>
<keyword evidence="4 5" id="KW-0472">Membrane</keyword>
<feature type="transmembrane region" description="Helical" evidence="5">
    <location>
        <begin position="260"/>
        <end position="281"/>
    </location>
</feature>
<keyword evidence="5" id="KW-1003">Cell membrane</keyword>
<feature type="transmembrane region" description="Helical" evidence="5">
    <location>
        <begin position="374"/>
        <end position="395"/>
    </location>
</feature>
<evidence type="ECO:0000256" key="5">
    <source>
        <dbReference type="HAMAP-Rule" id="MF_00221"/>
    </source>
</evidence>
<keyword evidence="3 5" id="KW-1133">Transmembrane helix</keyword>
<feature type="transmembrane region" description="Helical" evidence="5">
    <location>
        <begin position="67"/>
        <end position="90"/>
    </location>
</feature>
<protein>
    <recommendedName>
        <fullName evidence="5">Divalent metal cation transporter MntH</fullName>
    </recommendedName>
</protein>
<reference evidence="6" key="1">
    <citation type="submission" date="2022-11" db="EMBL/GenBank/DDBJ databases">
        <title>Pseudomonas triclosanedens sp. nov., a triclosan degrader isolated from activated sludge.</title>
        <authorList>
            <person name="Yin Y."/>
            <person name="Lu Z."/>
        </authorList>
    </citation>
    <scope>NUCLEOTIDE SEQUENCE</scope>
    <source>
        <strain evidence="6">ZM23</strain>
    </source>
</reference>